<name>A0A9W4DPQ1_9ACTN</name>
<dbReference type="AlphaFoldDB" id="A0A9W4DPQ1"/>
<comment type="caution">
    <text evidence="2">The sequence shown here is derived from an EMBL/GenBank/DDBJ whole genome shotgun (WGS) entry which is preliminary data.</text>
</comment>
<gene>
    <name evidence="2" type="ORF">SCOCK_200039</name>
</gene>
<reference evidence="2" key="1">
    <citation type="submission" date="2021-05" db="EMBL/GenBank/DDBJ databases">
        <authorList>
            <person name="Arsene-Ploetze F."/>
        </authorList>
    </citation>
    <scope>NUCLEOTIDE SEQUENCE</scope>
    <source>
        <strain evidence="2">DSM 42138</strain>
    </source>
</reference>
<keyword evidence="3" id="KW-1185">Reference proteome</keyword>
<evidence type="ECO:0000256" key="1">
    <source>
        <dbReference type="SAM" id="MobiDB-lite"/>
    </source>
</evidence>
<organism evidence="2 3">
    <name type="scientific">Actinacidiphila cocklensis</name>
    <dbReference type="NCBI Taxonomy" id="887465"/>
    <lineage>
        <taxon>Bacteria</taxon>
        <taxon>Bacillati</taxon>
        <taxon>Actinomycetota</taxon>
        <taxon>Actinomycetes</taxon>
        <taxon>Kitasatosporales</taxon>
        <taxon>Streptomycetaceae</taxon>
        <taxon>Actinacidiphila</taxon>
    </lineage>
</organism>
<evidence type="ECO:0000313" key="3">
    <source>
        <dbReference type="Proteomes" id="UP001152519"/>
    </source>
</evidence>
<evidence type="ECO:0000313" key="2">
    <source>
        <dbReference type="EMBL" id="CAG6393427.1"/>
    </source>
</evidence>
<dbReference type="EMBL" id="CAJSLV010000049">
    <property type="protein sequence ID" value="CAG6393427.1"/>
    <property type="molecule type" value="Genomic_DNA"/>
</dbReference>
<feature type="region of interest" description="Disordered" evidence="1">
    <location>
        <begin position="1"/>
        <end position="61"/>
    </location>
</feature>
<protein>
    <submittedName>
        <fullName evidence="2">Uncharacterized protein</fullName>
    </submittedName>
</protein>
<sequence>MGNWGQVDRRSRPSRQIGTQTPGRHRVTQDPPRHPNSSNPLLRGRISHSKVSVERVLTGNP</sequence>
<accession>A0A9W4DPQ1</accession>
<dbReference type="Proteomes" id="UP001152519">
    <property type="component" value="Unassembled WGS sequence"/>
</dbReference>
<proteinExistence type="predicted"/>